<accession>A0ACB8QQ14</accession>
<protein>
    <submittedName>
        <fullName evidence="1">Uncharacterized protein</fullName>
    </submittedName>
</protein>
<gene>
    <name evidence="1" type="ORF">K488DRAFT_84487</name>
</gene>
<proteinExistence type="predicted"/>
<comment type="caution">
    <text evidence="1">The sequence shown here is derived from an EMBL/GenBank/DDBJ whole genome shotgun (WGS) entry which is preliminary data.</text>
</comment>
<evidence type="ECO:0000313" key="1">
    <source>
        <dbReference type="EMBL" id="KAI0033939.1"/>
    </source>
</evidence>
<evidence type="ECO:0000313" key="2">
    <source>
        <dbReference type="Proteomes" id="UP000814128"/>
    </source>
</evidence>
<dbReference type="EMBL" id="MU273509">
    <property type="protein sequence ID" value="KAI0033939.1"/>
    <property type="molecule type" value="Genomic_DNA"/>
</dbReference>
<dbReference type="Proteomes" id="UP000814128">
    <property type="component" value="Unassembled WGS sequence"/>
</dbReference>
<organism evidence="1 2">
    <name type="scientific">Vararia minispora EC-137</name>
    <dbReference type="NCBI Taxonomy" id="1314806"/>
    <lineage>
        <taxon>Eukaryota</taxon>
        <taxon>Fungi</taxon>
        <taxon>Dikarya</taxon>
        <taxon>Basidiomycota</taxon>
        <taxon>Agaricomycotina</taxon>
        <taxon>Agaricomycetes</taxon>
        <taxon>Russulales</taxon>
        <taxon>Lachnocladiaceae</taxon>
        <taxon>Vararia</taxon>
    </lineage>
</organism>
<sequence>MIPRVFAAVLAVTGSVLATPLIARNAPGCPGVFNSIGDVANFTLTAAYKNDTSLTRPLGLVPQTPSLFNSFIAVSDLGTVFTMVNSGIKTVSSSVAVSQPVSSNGFLEFVSFTSFPPTQIYCEFYNTDPNGSLYPYPLLAVNSDSDHFSICPGGLGRQQEVVVYNSTSSCDEVVVMIVQ</sequence>
<reference evidence="1" key="2">
    <citation type="journal article" date="2022" name="New Phytol.">
        <title>Evolutionary transition to the ectomycorrhizal habit in the genomes of a hyperdiverse lineage of mushroom-forming fungi.</title>
        <authorList>
            <person name="Looney B."/>
            <person name="Miyauchi S."/>
            <person name="Morin E."/>
            <person name="Drula E."/>
            <person name="Courty P.E."/>
            <person name="Kohler A."/>
            <person name="Kuo A."/>
            <person name="LaButti K."/>
            <person name="Pangilinan J."/>
            <person name="Lipzen A."/>
            <person name="Riley R."/>
            <person name="Andreopoulos W."/>
            <person name="He G."/>
            <person name="Johnson J."/>
            <person name="Nolan M."/>
            <person name="Tritt A."/>
            <person name="Barry K.W."/>
            <person name="Grigoriev I.V."/>
            <person name="Nagy L.G."/>
            <person name="Hibbett D."/>
            <person name="Henrissat B."/>
            <person name="Matheny P.B."/>
            <person name="Labbe J."/>
            <person name="Martin F.M."/>
        </authorList>
    </citation>
    <scope>NUCLEOTIDE SEQUENCE</scope>
    <source>
        <strain evidence="1">EC-137</strain>
    </source>
</reference>
<name>A0ACB8QQ14_9AGAM</name>
<reference evidence="1" key="1">
    <citation type="submission" date="2021-02" db="EMBL/GenBank/DDBJ databases">
        <authorList>
            <consortium name="DOE Joint Genome Institute"/>
            <person name="Ahrendt S."/>
            <person name="Looney B.P."/>
            <person name="Miyauchi S."/>
            <person name="Morin E."/>
            <person name="Drula E."/>
            <person name="Courty P.E."/>
            <person name="Chicoki N."/>
            <person name="Fauchery L."/>
            <person name="Kohler A."/>
            <person name="Kuo A."/>
            <person name="Labutti K."/>
            <person name="Pangilinan J."/>
            <person name="Lipzen A."/>
            <person name="Riley R."/>
            <person name="Andreopoulos W."/>
            <person name="He G."/>
            <person name="Johnson J."/>
            <person name="Barry K.W."/>
            <person name="Grigoriev I.V."/>
            <person name="Nagy L."/>
            <person name="Hibbett D."/>
            <person name="Henrissat B."/>
            <person name="Matheny P.B."/>
            <person name="Labbe J."/>
            <person name="Martin F."/>
        </authorList>
    </citation>
    <scope>NUCLEOTIDE SEQUENCE</scope>
    <source>
        <strain evidence="1">EC-137</strain>
    </source>
</reference>
<keyword evidence="2" id="KW-1185">Reference proteome</keyword>